<comment type="caution">
    <text evidence="1">The sequence shown here is derived from an EMBL/GenBank/DDBJ whole genome shotgun (WGS) entry which is preliminary data.</text>
</comment>
<proteinExistence type="predicted"/>
<dbReference type="EMBL" id="JACLAX010000004">
    <property type="protein sequence ID" value="MBC2668561.1"/>
    <property type="molecule type" value="Genomic_DNA"/>
</dbReference>
<sequence length="142" mass="15220">MPQSTRRAPWHAALALFAFAGLSAGCITIRTLDDGVARARLGESLRTGPVTLIPDQLVEDSRCPDGVSCVQAGTVRVAVRIGDRPAEVALDRPLAVAGGTLALVEAYPLPRDKVRRYPDEYRFGFRWSPQPPPAGSGQAARD</sequence>
<organism evidence="1 2">
    <name type="scientific">Novosphingobium piscinae</name>
    <dbReference type="NCBI Taxonomy" id="1507448"/>
    <lineage>
        <taxon>Bacteria</taxon>
        <taxon>Pseudomonadati</taxon>
        <taxon>Pseudomonadota</taxon>
        <taxon>Alphaproteobacteria</taxon>
        <taxon>Sphingomonadales</taxon>
        <taxon>Sphingomonadaceae</taxon>
        <taxon>Novosphingobium</taxon>
    </lineage>
</organism>
<protein>
    <recommendedName>
        <fullName evidence="3">Lipoprotein</fullName>
    </recommendedName>
</protein>
<dbReference type="RefSeq" id="WP_185678456.1">
    <property type="nucleotide sequence ID" value="NZ_JACLAX010000004.1"/>
</dbReference>
<reference evidence="1 2" key="1">
    <citation type="submission" date="2020-08" db="EMBL/GenBank/DDBJ databases">
        <title>The genome sequence of type strain Novosphingobium piscinae KCTC 42194.</title>
        <authorList>
            <person name="Liu Y."/>
        </authorList>
    </citation>
    <scope>NUCLEOTIDE SEQUENCE [LARGE SCALE GENOMIC DNA]</scope>
    <source>
        <strain evidence="1 2">KCTC 42194</strain>
    </source>
</reference>
<dbReference type="Proteomes" id="UP000551327">
    <property type="component" value="Unassembled WGS sequence"/>
</dbReference>
<name>A0A7X1KPA5_9SPHN</name>
<evidence type="ECO:0000313" key="1">
    <source>
        <dbReference type="EMBL" id="MBC2668561.1"/>
    </source>
</evidence>
<dbReference type="PROSITE" id="PS51257">
    <property type="entry name" value="PROKAR_LIPOPROTEIN"/>
    <property type="match status" value="1"/>
</dbReference>
<dbReference type="AlphaFoldDB" id="A0A7X1KPA5"/>
<evidence type="ECO:0000313" key="2">
    <source>
        <dbReference type="Proteomes" id="UP000551327"/>
    </source>
</evidence>
<keyword evidence="2" id="KW-1185">Reference proteome</keyword>
<accession>A0A7X1KPA5</accession>
<gene>
    <name evidence="1" type="ORF">H7F53_05335</name>
</gene>
<evidence type="ECO:0008006" key="3">
    <source>
        <dbReference type="Google" id="ProtNLM"/>
    </source>
</evidence>